<dbReference type="Pfam" id="PF00300">
    <property type="entry name" value="His_Phos_1"/>
    <property type="match status" value="1"/>
</dbReference>
<dbReference type="AlphaFoldDB" id="A0A2V2YVJ3"/>
<dbReference type="EMBL" id="QGTQ01000030">
    <property type="protein sequence ID" value="PWV94462.1"/>
    <property type="molecule type" value="Genomic_DNA"/>
</dbReference>
<dbReference type="GO" id="GO:0005737">
    <property type="term" value="C:cytoplasm"/>
    <property type="evidence" value="ECO:0007669"/>
    <property type="project" value="TreeGrafter"/>
</dbReference>
<reference evidence="1 2" key="1">
    <citation type="submission" date="2018-05" db="EMBL/GenBank/DDBJ databases">
        <title>Genomic Encyclopedia of Type Strains, Phase III (KMG-III): the genomes of soil and plant-associated and newly described type strains.</title>
        <authorList>
            <person name="Whitman W."/>
        </authorList>
    </citation>
    <scope>NUCLEOTIDE SEQUENCE [LARGE SCALE GENOMIC DNA]</scope>
    <source>
        <strain evidence="1 2">CECT 5696</strain>
    </source>
</reference>
<evidence type="ECO:0000313" key="1">
    <source>
        <dbReference type="EMBL" id="PWV94462.1"/>
    </source>
</evidence>
<proteinExistence type="predicted"/>
<dbReference type="InterPro" id="IPR013078">
    <property type="entry name" value="His_Pase_superF_clade-1"/>
</dbReference>
<dbReference type="Gene3D" id="3.40.50.1240">
    <property type="entry name" value="Phosphoglycerate mutase-like"/>
    <property type="match status" value="1"/>
</dbReference>
<comment type="caution">
    <text evidence="1">The sequence shown here is derived from an EMBL/GenBank/DDBJ whole genome shotgun (WGS) entry which is preliminary data.</text>
</comment>
<dbReference type="SMART" id="SM00855">
    <property type="entry name" value="PGAM"/>
    <property type="match status" value="1"/>
</dbReference>
<accession>A0A2V2YVJ3</accession>
<dbReference type="PANTHER" id="PTHR48100:SF59">
    <property type="entry name" value="ADENOSYLCOBALAMIN_ALPHA-RIBAZOLE PHOSPHATASE"/>
    <property type="match status" value="1"/>
</dbReference>
<dbReference type="SUPFAM" id="SSF53254">
    <property type="entry name" value="Phosphoglycerate mutase-like"/>
    <property type="match status" value="1"/>
</dbReference>
<gene>
    <name evidence="1" type="ORF">DFQ01_13027</name>
</gene>
<keyword evidence="2" id="KW-1185">Reference proteome</keyword>
<protein>
    <submittedName>
        <fullName evidence="1">2,3-bisphosphoglycerate-dependent phosphoglycerate mutase</fullName>
    </submittedName>
</protein>
<dbReference type="InterPro" id="IPR050275">
    <property type="entry name" value="PGM_Phosphatase"/>
</dbReference>
<evidence type="ECO:0000313" key="2">
    <source>
        <dbReference type="Proteomes" id="UP000246635"/>
    </source>
</evidence>
<dbReference type="RefSeq" id="WP_110046769.1">
    <property type="nucleotide sequence ID" value="NZ_QGTQ01000030.1"/>
</dbReference>
<name>A0A2V2YVJ3_9BACL</name>
<dbReference type="InterPro" id="IPR029033">
    <property type="entry name" value="His_PPase_superfam"/>
</dbReference>
<dbReference type="OrthoDB" id="2185101at2"/>
<dbReference type="CDD" id="cd07067">
    <property type="entry name" value="HP_PGM_like"/>
    <property type="match status" value="1"/>
</dbReference>
<dbReference type="Proteomes" id="UP000246635">
    <property type="component" value="Unassembled WGS sequence"/>
</dbReference>
<dbReference type="PANTHER" id="PTHR48100">
    <property type="entry name" value="BROAD-SPECIFICITY PHOSPHATASE YOR283W-RELATED"/>
    <property type="match status" value="1"/>
</dbReference>
<dbReference type="GO" id="GO:0016791">
    <property type="term" value="F:phosphatase activity"/>
    <property type="evidence" value="ECO:0007669"/>
    <property type="project" value="TreeGrafter"/>
</dbReference>
<organism evidence="1 2">
    <name type="scientific">Paenibacillus cellulosilyticus</name>
    <dbReference type="NCBI Taxonomy" id="375489"/>
    <lineage>
        <taxon>Bacteria</taxon>
        <taxon>Bacillati</taxon>
        <taxon>Bacillota</taxon>
        <taxon>Bacilli</taxon>
        <taxon>Bacillales</taxon>
        <taxon>Paenibacillaceae</taxon>
        <taxon>Paenibacillus</taxon>
    </lineage>
</organism>
<sequence>METTTSIYFVRHAESAYEIGKERSRGLTNTGEEDARKVSVILHNEEIDYYVSSPYERAIQTIKDAAGTNEILLMEDLREREIGKIPENKFKESKLKVYRDFDYSFPDGESSSEAQQRAVMILLGLLETYEGKKIVIGTHGDIMTLMMNYFDECYQFEFWESTTMPDIYKLDFNKTSLMKVTRKWA</sequence>